<gene>
    <name evidence="1" type="ORF">APZ42_012299</name>
</gene>
<accession>A0A162RZ23</accession>
<proteinExistence type="predicted"/>
<reference evidence="1 2" key="1">
    <citation type="submission" date="2016-03" db="EMBL/GenBank/DDBJ databases">
        <title>EvidentialGene: Evidence-directed Construction of Genes on Genomes.</title>
        <authorList>
            <person name="Gilbert D.G."/>
            <person name="Choi J.-H."/>
            <person name="Mockaitis K."/>
            <person name="Colbourne J."/>
            <person name="Pfrender M."/>
        </authorList>
    </citation>
    <scope>NUCLEOTIDE SEQUENCE [LARGE SCALE GENOMIC DNA]</scope>
    <source>
        <strain evidence="1 2">Xinb3</strain>
        <tissue evidence="1">Complete organism</tissue>
    </source>
</reference>
<keyword evidence="2" id="KW-1185">Reference proteome</keyword>
<organism evidence="1 2">
    <name type="scientific">Daphnia magna</name>
    <dbReference type="NCBI Taxonomy" id="35525"/>
    <lineage>
        <taxon>Eukaryota</taxon>
        <taxon>Metazoa</taxon>
        <taxon>Ecdysozoa</taxon>
        <taxon>Arthropoda</taxon>
        <taxon>Crustacea</taxon>
        <taxon>Branchiopoda</taxon>
        <taxon>Diplostraca</taxon>
        <taxon>Cladocera</taxon>
        <taxon>Anomopoda</taxon>
        <taxon>Daphniidae</taxon>
        <taxon>Daphnia</taxon>
    </lineage>
</organism>
<name>A0A162RZ23_9CRUS</name>
<sequence>MVVTIAVLEKELHKDLKNYEDAASEDRLLEAETAFDLADDSMKRFIKNYESVIPQLKAELK</sequence>
<evidence type="ECO:0000313" key="2">
    <source>
        <dbReference type="Proteomes" id="UP000076858"/>
    </source>
</evidence>
<dbReference type="EMBL" id="LRGB01000086">
    <property type="protein sequence ID" value="KZS20894.1"/>
    <property type="molecule type" value="Genomic_DNA"/>
</dbReference>
<dbReference type="AlphaFoldDB" id="A0A162RZ23"/>
<evidence type="ECO:0000313" key="1">
    <source>
        <dbReference type="EMBL" id="KZS20894.1"/>
    </source>
</evidence>
<dbReference type="Proteomes" id="UP000076858">
    <property type="component" value="Unassembled WGS sequence"/>
</dbReference>
<comment type="caution">
    <text evidence="1">The sequence shown here is derived from an EMBL/GenBank/DDBJ whole genome shotgun (WGS) entry which is preliminary data.</text>
</comment>
<protein>
    <submittedName>
        <fullName evidence="1">Uncharacterized protein</fullName>
    </submittedName>
</protein>